<sequence length="596" mass="64433">MTRNATVLAIITAMLAACSNGGGTSSGAIASGGTATFAENQSSGTVNYIFPMDALQYCQPSNAQFVYLQYRPLYSFGEGSQLVLNKSRSLAEPPIFSAGNTKVTIHLKGWRWSDGTPITSRDLTFWINLVKGTPNNWCQYIPGQFPDNISSIVSESDQQVTLTLDKAYSATWFTDTQLSQIIPIPQHAWDKTSANGSIGDYDQSNSGAQAVYAFLNGQAQDLKSYATNPLWQVVDGPWHLGAFRPEGYAELLPNSRYSGSPKPRLAKFVMEPFTSDTAEANVLQSKGLTYGYVPFEDLSQTRSFQARGYDLVPWPLLSISYVLLNYHNPIIGPIFSQTYVRQAMQSLIDEPAWIKAFLGTAGLVTNGPTPLTPPGVYAPPSEATPRFPYNPDQAITMLKDHGWNVQPDGTTSCAQPGDGNGQCGAGVPSGAKLEFTLQYVNGSTGLSQMMQALKSSFSKAGIKVDLTQGTGNQVVASASVCQPSEPACSWQAVQWGVPAWIVSNPYPSGESVFGTGGGANSGSYSDPINDRNLHAIEQSDDPGNWTRYVDYLATQVPDLWIPNTVNQVSAISKKLHGAVPQSALAQLTPEEWYFTQ</sequence>
<dbReference type="Pfam" id="PF00496">
    <property type="entry name" value="SBP_bac_5"/>
    <property type="match status" value="1"/>
</dbReference>
<organism evidence="6 7">
    <name type="scientific">Candidatus Nephthysia bennettiae</name>
    <dbReference type="NCBI Taxonomy" id="3127016"/>
    <lineage>
        <taxon>Bacteria</taxon>
        <taxon>Bacillati</taxon>
        <taxon>Candidatus Dormiibacterota</taxon>
        <taxon>Candidatus Dormibacteria</taxon>
        <taxon>Candidatus Dormibacterales</taxon>
        <taxon>Candidatus Dormibacteraceae</taxon>
        <taxon>Candidatus Nephthysia</taxon>
    </lineage>
</organism>
<dbReference type="InterPro" id="IPR000914">
    <property type="entry name" value="SBP_5_dom"/>
</dbReference>
<protein>
    <submittedName>
        <fullName evidence="6">ABC transporter substrate-binding protein</fullName>
    </submittedName>
</protein>
<dbReference type="PANTHER" id="PTHR30290">
    <property type="entry name" value="PERIPLASMIC BINDING COMPONENT OF ABC TRANSPORTER"/>
    <property type="match status" value="1"/>
</dbReference>
<dbReference type="RefSeq" id="WP_338203855.1">
    <property type="nucleotide sequence ID" value="NZ_JAEKNR010000188.1"/>
</dbReference>
<comment type="caution">
    <text evidence="6">The sequence shown here is derived from an EMBL/GenBank/DDBJ whole genome shotgun (WGS) entry which is preliminary data.</text>
</comment>
<dbReference type="Proteomes" id="UP000612893">
    <property type="component" value="Unassembled WGS sequence"/>
</dbReference>
<dbReference type="EMBL" id="JAEKNR010000188">
    <property type="protein sequence ID" value="MBJ7600139.1"/>
    <property type="molecule type" value="Genomic_DNA"/>
</dbReference>
<keyword evidence="3" id="KW-0813">Transport</keyword>
<evidence type="ECO:0000313" key="7">
    <source>
        <dbReference type="Proteomes" id="UP000612893"/>
    </source>
</evidence>
<comment type="subcellular location">
    <subcellularLocation>
        <location evidence="1">Cell envelope</location>
    </subcellularLocation>
</comment>
<keyword evidence="4" id="KW-0732">Signal</keyword>
<dbReference type="AlphaFoldDB" id="A0A934NAU4"/>
<keyword evidence="7" id="KW-1185">Reference proteome</keyword>
<evidence type="ECO:0000256" key="4">
    <source>
        <dbReference type="ARBA" id="ARBA00022729"/>
    </source>
</evidence>
<evidence type="ECO:0000259" key="5">
    <source>
        <dbReference type="Pfam" id="PF00496"/>
    </source>
</evidence>
<comment type="similarity">
    <text evidence="2">Belongs to the bacterial solute-binding protein 5 family.</text>
</comment>
<dbReference type="PANTHER" id="PTHR30290:SF10">
    <property type="entry name" value="PERIPLASMIC OLIGOPEPTIDE-BINDING PROTEIN-RELATED"/>
    <property type="match status" value="1"/>
</dbReference>
<dbReference type="GO" id="GO:0030313">
    <property type="term" value="C:cell envelope"/>
    <property type="evidence" value="ECO:0007669"/>
    <property type="project" value="UniProtKB-SubCell"/>
</dbReference>
<evidence type="ECO:0000256" key="1">
    <source>
        <dbReference type="ARBA" id="ARBA00004196"/>
    </source>
</evidence>
<accession>A0A934NAU4</accession>
<dbReference type="PROSITE" id="PS51257">
    <property type="entry name" value="PROKAR_LIPOPROTEIN"/>
    <property type="match status" value="1"/>
</dbReference>
<dbReference type="GO" id="GO:1904680">
    <property type="term" value="F:peptide transmembrane transporter activity"/>
    <property type="evidence" value="ECO:0007669"/>
    <property type="project" value="TreeGrafter"/>
</dbReference>
<gene>
    <name evidence="6" type="ORF">JF922_18955</name>
</gene>
<evidence type="ECO:0000313" key="6">
    <source>
        <dbReference type="EMBL" id="MBJ7600139.1"/>
    </source>
</evidence>
<dbReference type="SUPFAM" id="SSF53850">
    <property type="entry name" value="Periplasmic binding protein-like II"/>
    <property type="match status" value="1"/>
</dbReference>
<dbReference type="GO" id="GO:0015833">
    <property type="term" value="P:peptide transport"/>
    <property type="evidence" value="ECO:0007669"/>
    <property type="project" value="TreeGrafter"/>
</dbReference>
<dbReference type="Gene3D" id="3.40.190.10">
    <property type="entry name" value="Periplasmic binding protein-like II"/>
    <property type="match status" value="1"/>
</dbReference>
<dbReference type="Gene3D" id="3.10.105.10">
    <property type="entry name" value="Dipeptide-binding Protein, Domain 3"/>
    <property type="match status" value="1"/>
</dbReference>
<evidence type="ECO:0000256" key="2">
    <source>
        <dbReference type="ARBA" id="ARBA00005695"/>
    </source>
</evidence>
<reference evidence="6" key="1">
    <citation type="submission" date="2020-10" db="EMBL/GenBank/DDBJ databases">
        <title>Ca. Dormibacterota MAGs.</title>
        <authorList>
            <person name="Montgomery K."/>
        </authorList>
    </citation>
    <scope>NUCLEOTIDE SEQUENCE [LARGE SCALE GENOMIC DNA]</scope>
    <source>
        <strain evidence="6">SC8812_S17_10</strain>
    </source>
</reference>
<dbReference type="InterPro" id="IPR039424">
    <property type="entry name" value="SBP_5"/>
</dbReference>
<feature type="domain" description="Solute-binding protein family 5" evidence="5">
    <location>
        <begin position="90"/>
        <end position="505"/>
    </location>
</feature>
<evidence type="ECO:0000256" key="3">
    <source>
        <dbReference type="ARBA" id="ARBA00022448"/>
    </source>
</evidence>
<name>A0A934NAU4_9BACT</name>
<proteinExistence type="inferred from homology"/>